<protein>
    <recommendedName>
        <fullName evidence="1">Putative endonuclease SegE-like GIY-YIG domain-containing protein</fullName>
    </recommendedName>
</protein>
<gene>
    <name evidence="2" type="ORF">UFOVP787_221</name>
</gene>
<proteinExistence type="predicted"/>
<feature type="domain" description="Putative endonuclease SegE-like GIY-YIG" evidence="1">
    <location>
        <begin position="2"/>
        <end position="119"/>
    </location>
</feature>
<accession>A0A6J5NT98</accession>
<dbReference type="EMBL" id="LR796734">
    <property type="protein sequence ID" value="CAB4163000.1"/>
    <property type="molecule type" value="Genomic_DNA"/>
</dbReference>
<sequence length="131" mass="15919">MWLHNEKVVEQIPDDAIGFVYLITNLLDNRKYIGKKIFHFTNTKTVKGKKKRIKSESDWKDYWSSSNSLKKDIEEKGQENFKREILYFCKNKSQMSYYELREQIDRRVMESADYYNEYIMARIHKTKNLCL</sequence>
<dbReference type="Gene3D" id="3.40.1440.10">
    <property type="entry name" value="GIY-YIG endonuclease"/>
    <property type="match status" value="1"/>
</dbReference>
<dbReference type="InterPro" id="IPR045566">
    <property type="entry name" value="SegE-like_GIY-YIG"/>
</dbReference>
<evidence type="ECO:0000259" key="1">
    <source>
        <dbReference type="Pfam" id="PF19835"/>
    </source>
</evidence>
<dbReference type="InterPro" id="IPR035901">
    <property type="entry name" value="GIY-YIG_endonuc_sf"/>
</dbReference>
<organism evidence="2">
    <name type="scientific">uncultured Caudovirales phage</name>
    <dbReference type="NCBI Taxonomy" id="2100421"/>
    <lineage>
        <taxon>Viruses</taxon>
        <taxon>Duplodnaviria</taxon>
        <taxon>Heunggongvirae</taxon>
        <taxon>Uroviricota</taxon>
        <taxon>Caudoviricetes</taxon>
        <taxon>Peduoviridae</taxon>
        <taxon>Maltschvirus</taxon>
        <taxon>Maltschvirus maltsch</taxon>
    </lineage>
</organism>
<reference evidence="2" key="1">
    <citation type="submission" date="2020-04" db="EMBL/GenBank/DDBJ databases">
        <authorList>
            <person name="Chiriac C."/>
            <person name="Salcher M."/>
            <person name="Ghai R."/>
            <person name="Kavagutti S V."/>
        </authorList>
    </citation>
    <scope>NUCLEOTIDE SEQUENCE</scope>
</reference>
<name>A0A6J5NT98_9CAUD</name>
<evidence type="ECO:0000313" key="2">
    <source>
        <dbReference type="EMBL" id="CAB4163000.1"/>
    </source>
</evidence>
<dbReference type="Pfam" id="PF19835">
    <property type="entry name" value="SegE_GIY-YIG"/>
    <property type="match status" value="1"/>
</dbReference>